<keyword evidence="3" id="KW-1185">Reference proteome</keyword>
<dbReference type="RefSeq" id="WP_390212820.1">
    <property type="nucleotide sequence ID" value="NZ_JBHLXJ010000013.1"/>
</dbReference>
<gene>
    <name evidence="2" type="ORF">ACFFJH_11730</name>
</gene>
<protein>
    <submittedName>
        <fullName evidence="2">Uncharacterized protein</fullName>
    </submittedName>
</protein>
<evidence type="ECO:0000256" key="1">
    <source>
        <dbReference type="SAM" id="Phobius"/>
    </source>
</evidence>
<evidence type="ECO:0000313" key="2">
    <source>
        <dbReference type="EMBL" id="MFC0350481.1"/>
    </source>
</evidence>
<dbReference type="EMBL" id="JBHLXJ010000013">
    <property type="protein sequence ID" value="MFC0350481.1"/>
    <property type="molecule type" value="Genomic_DNA"/>
</dbReference>
<keyword evidence="1" id="KW-0472">Membrane</keyword>
<feature type="transmembrane region" description="Helical" evidence="1">
    <location>
        <begin position="7"/>
        <end position="31"/>
    </location>
</feature>
<feature type="transmembrane region" description="Helical" evidence="1">
    <location>
        <begin position="43"/>
        <end position="61"/>
    </location>
</feature>
<evidence type="ECO:0000313" key="3">
    <source>
        <dbReference type="Proteomes" id="UP001589844"/>
    </source>
</evidence>
<comment type="caution">
    <text evidence="2">The sequence shown here is derived from an EMBL/GenBank/DDBJ whole genome shotgun (WGS) entry which is preliminary data.</text>
</comment>
<dbReference type="Proteomes" id="UP001589844">
    <property type="component" value="Unassembled WGS sequence"/>
</dbReference>
<proteinExistence type="predicted"/>
<name>A0ABV6IF88_9BURK</name>
<reference evidence="2 3" key="1">
    <citation type="submission" date="2024-09" db="EMBL/GenBank/DDBJ databases">
        <authorList>
            <person name="Sun Q."/>
            <person name="Mori K."/>
        </authorList>
    </citation>
    <scope>NUCLEOTIDE SEQUENCE [LARGE SCALE GENOMIC DNA]</scope>
    <source>
        <strain evidence="2 3">CCM 8677</strain>
    </source>
</reference>
<accession>A0ABV6IF88</accession>
<sequence length="81" mass="9199">MQNNLTNIITVIFIAILAFVIITAILQWLWNMTIPDVFGFKKITFWQALRLILIGSILFGSHPKISKDFSLSLNHKVSIVA</sequence>
<keyword evidence="1" id="KW-0812">Transmembrane</keyword>
<organism evidence="2 3">
    <name type="scientific">Undibacterium danionis</name>
    <dbReference type="NCBI Taxonomy" id="1812100"/>
    <lineage>
        <taxon>Bacteria</taxon>
        <taxon>Pseudomonadati</taxon>
        <taxon>Pseudomonadota</taxon>
        <taxon>Betaproteobacteria</taxon>
        <taxon>Burkholderiales</taxon>
        <taxon>Oxalobacteraceae</taxon>
        <taxon>Undibacterium</taxon>
    </lineage>
</organism>
<keyword evidence="1" id="KW-1133">Transmembrane helix</keyword>